<feature type="compositionally biased region" description="Basic and acidic residues" evidence="1">
    <location>
        <begin position="1"/>
        <end position="10"/>
    </location>
</feature>
<dbReference type="PANTHER" id="PTHR43591:SF24">
    <property type="entry name" value="2-METHOXY-6-POLYPRENYL-1,4-BENZOQUINOL METHYLASE, MITOCHONDRIAL"/>
    <property type="match status" value="1"/>
</dbReference>
<evidence type="ECO:0000313" key="3">
    <source>
        <dbReference type="EMBL" id="KAI9271919.1"/>
    </source>
</evidence>
<organism evidence="3 4">
    <name type="scientific">Phascolomyces articulosus</name>
    <dbReference type="NCBI Taxonomy" id="60185"/>
    <lineage>
        <taxon>Eukaryota</taxon>
        <taxon>Fungi</taxon>
        <taxon>Fungi incertae sedis</taxon>
        <taxon>Mucoromycota</taxon>
        <taxon>Mucoromycotina</taxon>
        <taxon>Mucoromycetes</taxon>
        <taxon>Mucorales</taxon>
        <taxon>Lichtheimiaceae</taxon>
        <taxon>Phascolomyces</taxon>
    </lineage>
</organism>
<dbReference type="EMBL" id="JAIXMP010000006">
    <property type="protein sequence ID" value="KAI9271919.1"/>
    <property type="molecule type" value="Genomic_DNA"/>
</dbReference>
<keyword evidence="3" id="KW-0489">Methyltransferase</keyword>
<dbReference type="AlphaFoldDB" id="A0AAD5K711"/>
<keyword evidence="4" id="KW-1185">Reference proteome</keyword>
<evidence type="ECO:0000259" key="2">
    <source>
        <dbReference type="Pfam" id="PF13649"/>
    </source>
</evidence>
<dbReference type="Gene3D" id="3.40.50.150">
    <property type="entry name" value="Vaccinia Virus protein VP39"/>
    <property type="match status" value="1"/>
</dbReference>
<proteinExistence type="predicted"/>
<dbReference type="InterPro" id="IPR029063">
    <property type="entry name" value="SAM-dependent_MTases_sf"/>
</dbReference>
<dbReference type="Pfam" id="PF13649">
    <property type="entry name" value="Methyltransf_25"/>
    <property type="match status" value="1"/>
</dbReference>
<feature type="domain" description="Methyltransferase" evidence="2">
    <location>
        <begin position="139"/>
        <end position="230"/>
    </location>
</feature>
<reference evidence="3" key="1">
    <citation type="journal article" date="2022" name="IScience">
        <title>Evolution of zygomycete secretomes and the origins of terrestrial fungal ecologies.</title>
        <authorList>
            <person name="Chang Y."/>
            <person name="Wang Y."/>
            <person name="Mondo S."/>
            <person name="Ahrendt S."/>
            <person name="Andreopoulos W."/>
            <person name="Barry K."/>
            <person name="Beard J."/>
            <person name="Benny G.L."/>
            <person name="Blankenship S."/>
            <person name="Bonito G."/>
            <person name="Cuomo C."/>
            <person name="Desiro A."/>
            <person name="Gervers K.A."/>
            <person name="Hundley H."/>
            <person name="Kuo A."/>
            <person name="LaButti K."/>
            <person name="Lang B.F."/>
            <person name="Lipzen A."/>
            <person name="O'Donnell K."/>
            <person name="Pangilinan J."/>
            <person name="Reynolds N."/>
            <person name="Sandor L."/>
            <person name="Smith M.E."/>
            <person name="Tsang A."/>
            <person name="Grigoriev I.V."/>
            <person name="Stajich J.E."/>
            <person name="Spatafora J.W."/>
        </authorList>
    </citation>
    <scope>NUCLEOTIDE SEQUENCE</scope>
    <source>
        <strain evidence="3">RSA 2281</strain>
    </source>
</reference>
<feature type="region of interest" description="Disordered" evidence="1">
    <location>
        <begin position="63"/>
        <end position="86"/>
    </location>
</feature>
<evidence type="ECO:0000256" key="1">
    <source>
        <dbReference type="SAM" id="MobiDB-lite"/>
    </source>
</evidence>
<keyword evidence="3" id="KW-0808">Transferase</keyword>
<dbReference type="InterPro" id="IPR041698">
    <property type="entry name" value="Methyltransf_25"/>
</dbReference>
<feature type="compositionally biased region" description="Low complexity" evidence="1">
    <location>
        <begin position="25"/>
        <end position="43"/>
    </location>
</feature>
<reference evidence="3" key="2">
    <citation type="submission" date="2023-02" db="EMBL/GenBank/DDBJ databases">
        <authorList>
            <consortium name="DOE Joint Genome Institute"/>
            <person name="Mondo S.J."/>
            <person name="Chang Y."/>
            <person name="Wang Y."/>
            <person name="Ahrendt S."/>
            <person name="Andreopoulos W."/>
            <person name="Barry K."/>
            <person name="Beard J."/>
            <person name="Benny G.L."/>
            <person name="Blankenship S."/>
            <person name="Bonito G."/>
            <person name="Cuomo C."/>
            <person name="Desiro A."/>
            <person name="Gervers K.A."/>
            <person name="Hundley H."/>
            <person name="Kuo A."/>
            <person name="LaButti K."/>
            <person name="Lang B.F."/>
            <person name="Lipzen A."/>
            <person name="O'Donnell K."/>
            <person name="Pangilinan J."/>
            <person name="Reynolds N."/>
            <person name="Sandor L."/>
            <person name="Smith M.W."/>
            <person name="Tsang A."/>
            <person name="Grigoriev I.V."/>
            <person name="Stajich J.E."/>
            <person name="Spatafora J.W."/>
        </authorList>
    </citation>
    <scope>NUCLEOTIDE SEQUENCE</scope>
    <source>
        <strain evidence="3">RSA 2281</strain>
    </source>
</reference>
<evidence type="ECO:0000313" key="4">
    <source>
        <dbReference type="Proteomes" id="UP001209540"/>
    </source>
</evidence>
<feature type="compositionally biased region" description="Low complexity" evidence="1">
    <location>
        <begin position="67"/>
        <end position="76"/>
    </location>
</feature>
<dbReference type="Proteomes" id="UP001209540">
    <property type="component" value="Unassembled WGS sequence"/>
</dbReference>
<sequence length="359" mass="40617">MGSHLSRDLQRVSLKKKSKKKKQKNNGSNKSSSIMTSSGSSNSRHYHQQQHINDSGFMMRQGEEIQSHSSSSKKSSAGITTTISGRDFHSNESSAYWLPKDEEEQDRLIGQHFAIKEVYQGNFLSEVSKYVPFHKGARICDVGCGAGAWMMDMAMEFPNCTFEGVDMVEVNKFEAMPNRINITFGDVTDKLDYPDGVFDFVHMRLFVLALREDEWEHAIQEAVRIAKPGGVIQLLEYYFTPDFDDHPNVGKCANAIIDTMGARGQDPYIGPKQPRILTQAGCKVIQVDNRAIDMSNNTAAARKFLWNWERVLKSMMPMLGPHLGMLEAEEQKVFMEDVLRGLPECGKFYWMYCAAAQKL</sequence>
<dbReference type="CDD" id="cd02440">
    <property type="entry name" value="AdoMet_MTases"/>
    <property type="match status" value="1"/>
</dbReference>
<dbReference type="GO" id="GO:0032259">
    <property type="term" value="P:methylation"/>
    <property type="evidence" value="ECO:0007669"/>
    <property type="project" value="UniProtKB-KW"/>
</dbReference>
<feature type="compositionally biased region" description="Basic residues" evidence="1">
    <location>
        <begin position="13"/>
        <end position="24"/>
    </location>
</feature>
<feature type="region of interest" description="Disordered" evidence="1">
    <location>
        <begin position="1"/>
        <end position="49"/>
    </location>
</feature>
<dbReference type="SUPFAM" id="SSF53335">
    <property type="entry name" value="S-adenosyl-L-methionine-dependent methyltransferases"/>
    <property type="match status" value="1"/>
</dbReference>
<dbReference type="PANTHER" id="PTHR43591">
    <property type="entry name" value="METHYLTRANSFERASE"/>
    <property type="match status" value="1"/>
</dbReference>
<dbReference type="GO" id="GO:0008168">
    <property type="term" value="F:methyltransferase activity"/>
    <property type="evidence" value="ECO:0007669"/>
    <property type="project" value="UniProtKB-KW"/>
</dbReference>
<comment type="caution">
    <text evidence="3">The sequence shown here is derived from an EMBL/GenBank/DDBJ whole genome shotgun (WGS) entry which is preliminary data.</text>
</comment>
<protein>
    <submittedName>
        <fullName evidence="3">S-adenosyl-L-methionine-dependent methyltransferase</fullName>
    </submittedName>
</protein>
<name>A0AAD5K711_9FUNG</name>
<gene>
    <name evidence="3" type="ORF">BDA99DRAFT_501330</name>
</gene>
<accession>A0AAD5K711</accession>